<dbReference type="Proteomes" id="UP000285120">
    <property type="component" value="Unassembled WGS sequence"/>
</dbReference>
<dbReference type="AlphaFoldDB" id="A0A419UWM1"/>
<name>A0A419UWM1_9BACL</name>
<dbReference type="PROSITE" id="PS51257">
    <property type="entry name" value="PROKAR_LIPOPROTEIN"/>
    <property type="match status" value="1"/>
</dbReference>
<comment type="similarity">
    <text evidence="1">Belongs to the CapA family.</text>
</comment>
<dbReference type="PANTHER" id="PTHR33393:SF13">
    <property type="entry name" value="PGA BIOSYNTHESIS PROTEIN CAPA"/>
    <property type="match status" value="1"/>
</dbReference>
<dbReference type="InterPro" id="IPR052169">
    <property type="entry name" value="CW_Biosynth-Accessory"/>
</dbReference>
<comment type="caution">
    <text evidence="4">The sequence shown here is derived from an EMBL/GenBank/DDBJ whole genome shotgun (WGS) entry which is preliminary data.</text>
</comment>
<dbReference type="InterPro" id="IPR029052">
    <property type="entry name" value="Metallo-depent_PP-like"/>
</dbReference>
<sequence>MKYLFSLLGAGLLLTAAGCGSNTADPSDQKVPSIPAEKTANALEAVPEASPFTIAFAGDTMFDWDLRPVLDERGYDYPFEYVHNEFEKADYSMVNLESTITERETKTDGQLFWIKSRLESLDALKGAHVDMVNLGNNHMMDYGEQGLLDTIDALETKEIAYIGAGSSSEEAYEAEVVEINGSTVAFLSFTRFFPDFSWTAQPGKPGVTNGYDLDHVIETIQAHEESVDADHLVVNFHWGVEKTSAPAAYQHEYVERIVDETGTDAIVGAHPHWLQGFEFYDGVPIAYSLGNFLFPDYVSGHSAETGVLHLTFTEEETSLAFAPYQIKNNQITPVEGQEKQQMFQYLEDISINAEVDENGYVTES</sequence>
<proteinExistence type="inferred from homology"/>
<dbReference type="CDD" id="cd07381">
    <property type="entry name" value="MPP_CapA"/>
    <property type="match status" value="1"/>
</dbReference>
<feature type="domain" description="Capsule synthesis protein CapA" evidence="3">
    <location>
        <begin position="53"/>
        <end position="296"/>
    </location>
</feature>
<dbReference type="PANTHER" id="PTHR33393">
    <property type="entry name" value="POLYGLUTAMINE SYNTHESIS ACCESSORY PROTEIN RV0574C-RELATED"/>
    <property type="match status" value="1"/>
</dbReference>
<protein>
    <submittedName>
        <fullName evidence="4">Poly-gamma-glutamate synthesis protein (Capsule biosynthesis protein)</fullName>
    </submittedName>
</protein>
<evidence type="ECO:0000256" key="2">
    <source>
        <dbReference type="SAM" id="SignalP"/>
    </source>
</evidence>
<dbReference type="SMART" id="SM00854">
    <property type="entry name" value="PGA_cap"/>
    <property type="match status" value="1"/>
</dbReference>
<dbReference type="SUPFAM" id="SSF56300">
    <property type="entry name" value="Metallo-dependent phosphatases"/>
    <property type="match status" value="1"/>
</dbReference>
<dbReference type="Pfam" id="PF09587">
    <property type="entry name" value="PGA_cap"/>
    <property type="match status" value="1"/>
</dbReference>
<feature type="chain" id="PRO_5019406146" evidence="2">
    <location>
        <begin position="25"/>
        <end position="364"/>
    </location>
</feature>
<organism evidence="4 5">
    <name type="scientific">Sinobaca qinghaiensis</name>
    <dbReference type="NCBI Taxonomy" id="342944"/>
    <lineage>
        <taxon>Bacteria</taxon>
        <taxon>Bacillati</taxon>
        <taxon>Bacillota</taxon>
        <taxon>Bacilli</taxon>
        <taxon>Bacillales</taxon>
        <taxon>Sporolactobacillaceae</taxon>
        <taxon>Sinobaca</taxon>
    </lineage>
</organism>
<evidence type="ECO:0000313" key="4">
    <source>
        <dbReference type="EMBL" id="RKD69525.1"/>
    </source>
</evidence>
<keyword evidence="5" id="KW-1185">Reference proteome</keyword>
<accession>A0A419UWM1</accession>
<gene>
    <name evidence="4" type="ORF">ATL39_2945</name>
</gene>
<keyword evidence="2" id="KW-0732">Signal</keyword>
<reference evidence="4 5" key="1">
    <citation type="submission" date="2018-09" db="EMBL/GenBank/DDBJ databases">
        <title>Genomic Encyclopedia of Archaeal and Bacterial Type Strains, Phase II (KMG-II): from individual species to whole genera.</title>
        <authorList>
            <person name="Goeker M."/>
        </authorList>
    </citation>
    <scope>NUCLEOTIDE SEQUENCE [LARGE SCALE GENOMIC DNA]</scope>
    <source>
        <strain evidence="4 5">DSM 17008</strain>
    </source>
</reference>
<dbReference type="Gene3D" id="3.60.21.10">
    <property type="match status" value="1"/>
</dbReference>
<evidence type="ECO:0000256" key="1">
    <source>
        <dbReference type="ARBA" id="ARBA00005662"/>
    </source>
</evidence>
<evidence type="ECO:0000313" key="5">
    <source>
        <dbReference type="Proteomes" id="UP000285120"/>
    </source>
</evidence>
<evidence type="ECO:0000259" key="3">
    <source>
        <dbReference type="SMART" id="SM00854"/>
    </source>
</evidence>
<feature type="signal peptide" evidence="2">
    <location>
        <begin position="1"/>
        <end position="24"/>
    </location>
</feature>
<dbReference type="EMBL" id="RAPK01000011">
    <property type="protein sequence ID" value="RKD69525.1"/>
    <property type="molecule type" value="Genomic_DNA"/>
</dbReference>
<dbReference type="InterPro" id="IPR019079">
    <property type="entry name" value="Capsule_synth_CapA"/>
</dbReference>
<dbReference type="RefSeq" id="WP_170146945.1">
    <property type="nucleotide sequence ID" value="NZ_RAPK01000011.1"/>
</dbReference>